<evidence type="ECO:0000256" key="5">
    <source>
        <dbReference type="ARBA" id="ARBA00023277"/>
    </source>
</evidence>
<dbReference type="GO" id="GO:0004345">
    <property type="term" value="F:glucose-6-phosphate dehydrogenase activity"/>
    <property type="evidence" value="ECO:0007669"/>
    <property type="project" value="InterPro"/>
</dbReference>
<dbReference type="InterPro" id="IPR022675">
    <property type="entry name" value="G6P_DH_C"/>
</dbReference>
<evidence type="ECO:0000256" key="3">
    <source>
        <dbReference type="ARBA" id="ARBA00022857"/>
    </source>
</evidence>
<dbReference type="PANTHER" id="PTHR23429:SF0">
    <property type="entry name" value="GLUCOSE-6-PHOSPHATE 1-DEHYDROGENASE"/>
    <property type="match status" value="1"/>
</dbReference>
<dbReference type="InterPro" id="IPR022674">
    <property type="entry name" value="G6P_DH_NAD-bd"/>
</dbReference>
<dbReference type="InterPro" id="IPR036291">
    <property type="entry name" value="NAD(P)-bd_dom_sf"/>
</dbReference>
<feature type="non-terminal residue" evidence="8">
    <location>
        <position position="1"/>
    </location>
</feature>
<dbReference type="SUPFAM" id="SSF51735">
    <property type="entry name" value="NAD(P)-binding Rossmann-fold domains"/>
    <property type="match status" value="1"/>
</dbReference>
<dbReference type="GO" id="GO:0009051">
    <property type="term" value="P:pentose-phosphate shunt, oxidative branch"/>
    <property type="evidence" value="ECO:0007669"/>
    <property type="project" value="TreeGrafter"/>
</dbReference>
<dbReference type="PRINTS" id="PR00079">
    <property type="entry name" value="G6PDHDRGNASE"/>
</dbReference>
<dbReference type="Gene3D" id="3.40.50.720">
    <property type="entry name" value="NAD(P)-binding Rossmann-like Domain"/>
    <property type="match status" value="1"/>
</dbReference>
<evidence type="ECO:0000259" key="7">
    <source>
        <dbReference type="Pfam" id="PF02781"/>
    </source>
</evidence>
<name>T0ZKI3_9ZZZZ</name>
<evidence type="ECO:0000313" key="8">
    <source>
        <dbReference type="EMBL" id="EQD48841.1"/>
    </source>
</evidence>
<reference evidence="8" key="1">
    <citation type="submission" date="2013-08" db="EMBL/GenBank/DDBJ databases">
        <authorList>
            <person name="Mendez C."/>
            <person name="Richter M."/>
            <person name="Ferrer M."/>
            <person name="Sanchez J."/>
        </authorList>
    </citation>
    <scope>NUCLEOTIDE SEQUENCE</scope>
</reference>
<evidence type="ECO:0000256" key="2">
    <source>
        <dbReference type="ARBA" id="ARBA00022526"/>
    </source>
</evidence>
<feature type="domain" description="Glucose-6-phosphate dehydrogenase NAD-binding" evidence="6">
    <location>
        <begin position="4"/>
        <end position="146"/>
    </location>
</feature>
<dbReference type="AlphaFoldDB" id="T0ZKI3"/>
<protein>
    <submittedName>
        <fullName evidence="8">Glucose-6-phosphate 1-dehydrogenase</fullName>
    </submittedName>
</protein>
<keyword evidence="5" id="KW-0119">Carbohydrate metabolism</keyword>
<dbReference type="GO" id="GO:0050661">
    <property type="term" value="F:NADP binding"/>
    <property type="evidence" value="ECO:0007669"/>
    <property type="project" value="InterPro"/>
</dbReference>
<dbReference type="Pfam" id="PF02781">
    <property type="entry name" value="G6PD_C"/>
    <property type="match status" value="1"/>
</dbReference>
<organism evidence="8">
    <name type="scientific">mine drainage metagenome</name>
    <dbReference type="NCBI Taxonomy" id="410659"/>
    <lineage>
        <taxon>unclassified sequences</taxon>
        <taxon>metagenomes</taxon>
        <taxon>ecological metagenomes</taxon>
    </lineage>
</organism>
<dbReference type="GO" id="GO:0005829">
    <property type="term" value="C:cytosol"/>
    <property type="evidence" value="ECO:0007669"/>
    <property type="project" value="TreeGrafter"/>
</dbReference>
<evidence type="ECO:0000259" key="6">
    <source>
        <dbReference type="Pfam" id="PF00479"/>
    </source>
</evidence>
<proteinExistence type="predicted"/>
<dbReference type="PANTHER" id="PTHR23429">
    <property type="entry name" value="GLUCOSE-6-PHOSPHATE 1-DEHYDROGENASE G6PD"/>
    <property type="match status" value="1"/>
</dbReference>
<accession>T0ZKI3</accession>
<comment type="pathway">
    <text evidence="1">Carbohydrate degradation; pentose phosphate pathway; D-ribulose 5-phosphate from D-glucose 6-phosphate (oxidative stage): step 1/3.</text>
</comment>
<dbReference type="Gene3D" id="3.30.360.10">
    <property type="entry name" value="Dihydrodipicolinate Reductase, domain 2"/>
    <property type="match status" value="1"/>
</dbReference>
<keyword evidence="2" id="KW-0313">Glucose metabolism</keyword>
<keyword evidence="4" id="KW-0560">Oxidoreductase</keyword>
<dbReference type="Pfam" id="PF00479">
    <property type="entry name" value="G6PD_N"/>
    <property type="match status" value="1"/>
</dbReference>
<sequence length="274" mass="30656">GRRERGEVREKVRVVGVGRSAWDSAAFAAELESDPKTAKLAASAEWVRMDYSDTQAYQQLATSQADVSQVVYYLATPPTVFLPILAGLAAAHLNQRGDPSRRVVVEKPFGHDLDSSRELNRQLQEAFSEEQIYRIDHYLAKDTVQNVLAFRFSNAIFEASWNRNLIQSVQITAAEEEGIGTRAGYYDQAGAVRDMVQNHVLQLLALVAMEPPTTFDANDIRKSKLELLRAVQPLDPQTSVRGQYHGYLKENGVAAGSRRETFAAAMLSVENWRW</sequence>
<evidence type="ECO:0000256" key="4">
    <source>
        <dbReference type="ARBA" id="ARBA00023002"/>
    </source>
</evidence>
<comment type="caution">
    <text evidence="8">The sequence shown here is derived from an EMBL/GenBank/DDBJ whole genome shotgun (WGS) entry which is preliminary data.</text>
</comment>
<gene>
    <name evidence="8" type="ORF">B1B_11893</name>
</gene>
<keyword evidence="3" id="KW-0521">NADP</keyword>
<dbReference type="EMBL" id="AUZY01007761">
    <property type="protein sequence ID" value="EQD48841.1"/>
    <property type="molecule type" value="Genomic_DNA"/>
</dbReference>
<evidence type="ECO:0000256" key="1">
    <source>
        <dbReference type="ARBA" id="ARBA00004937"/>
    </source>
</evidence>
<dbReference type="InterPro" id="IPR001282">
    <property type="entry name" value="G6P_DH"/>
</dbReference>
<feature type="domain" description="Glucose-6-phosphate dehydrogenase C-terminal" evidence="7">
    <location>
        <begin position="148"/>
        <end position="274"/>
    </location>
</feature>
<feature type="non-terminal residue" evidence="8">
    <location>
        <position position="274"/>
    </location>
</feature>
<dbReference type="GO" id="GO:0006006">
    <property type="term" value="P:glucose metabolic process"/>
    <property type="evidence" value="ECO:0007669"/>
    <property type="project" value="UniProtKB-KW"/>
</dbReference>
<reference evidence="8" key="2">
    <citation type="journal article" date="2014" name="ISME J.">
        <title>Microbial stratification in low pH oxic and suboxic macroscopic growths along an acid mine drainage.</title>
        <authorList>
            <person name="Mendez-Garcia C."/>
            <person name="Mesa V."/>
            <person name="Sprenger R.R."/>
            <person name="Richter M."/>
            <person name="Diez M.S."/>
            <person name="Solano J."/>
            <person name="Bargiela R."/>
            <person name="Golyshina O.V."/>
            <person name="Manteca A."/>
            <person name="Ramos J.L."/>
            <person name="Gallego J.R."/>
            <person name="Llorente I."/>
            <person name="Martins Dos Santos V.A."/>
            <person name="Jensen O.N."/>
            <person name="Pelaez A.I."/>
            <person name="Sanchez J."/>
            <person name="Ferrer M."/>
        </authorList>
    </citation>
    <scope>NUCLEOTIDE SEQUENCE</scope>
</reference>
<dbReference type="SUPFAM" id="SSF55347">
    <property type="entry name" value="Glyceraldehyde-3-phosphate dehydrogenase-like, C-terminal domain"/>
    <property type="match status" value="1"/>
</dbReference>